<accession>A0A068NW28</accession>
<dbReference type="EMBL" id="CP007139">
    <property type="protein sequence ID" value="AIE87733.1"/>
    <property type="molecule type" value="Genomic_DNA"/>
</dbReference>
<dbReference type="Pfam" id="PF12796">
    <property type="entry name" value="Ank_2"/>
    <property type="match status" value="3"/>
</dbReference>
<evidence type="ECO:0000256" key="1">
    <source>
        <dbReference type="ARBA" id="ARBA00022737"/>
    </source>
</evidence>
<dbReference type="SMART" id="SM00248">
    <property type="entry name" value="ANK"/>
    <property type="match status" value="7"/>
</dbReference>
<keyword evidence="5" id="KW-1185">Reference proteome</keyword>
<dbReference type="PROSITE" id="PS50297">
    <property type="entry name" value="ANK_REP_REGION"/>
    <property type="match status" value="2"/>
</dbReference>
<name>A0A068NW28_FIMGI</name>
<feature type="repeat" description="ANK" evidence="3">
    <location>
        <begin position="418"/>
        <end position="450"/>
    </location>
</feature>
<dbReference type="InterPro" id="IPR036770">
    <property type="entry name" value="Ankyrin_rpt-contain_sf"/>
</dbReference>
<dbReference type="SUPFAM" id="SSF48403">
    <property type="entry name" value="Ankyrin repeat"/>
    <property type="match status" value="1"/>
</dbReference>
<proteinExistence type="predicted"/>
<gene>
    <name evidence="4" type="ORF">OP10G_4365</name>
</gene>
<dbReference type="OrthoDB" id="127805at2"/>
<dbReference type="PANTHER" id="PTHR24201">
    <property type="entry name" value="ANK_REP_REGION DOMAIN-CONTAINING PROTEIN"/>
    <property type="match status" value="1"/>
</dbReference>
<evidence type="ECO:0000256" key="3">
    <source>
        <dbReference type="PROSITE-ProRule" id="PRU00023"/>
    </source>
</evidence>
<dbReference type="KEGG" id="fgi:OP10G_4365"/>
<dbReference type="HOGENOM" id="CLU_032709_0_0_0"/>
<dbReference type="eggNOG" id="COG0666">
    <property type="taxonomic scope" value="Bacteria"/>
</dbReference>
<protein>
    <submittedName>
        <fullName evidence="4">Ankyrin</fullName>
    </submittedName>
</protein>
<dbReference type="Gene3D" id="1.25.40.20">
    <property type="entry name" value="Ankyrin repeat-containing domain"/>
    <property type="match status" value="3"/>
</dbReference>
<evidence type="ECO:0000313" key="5">
    <source>
        <dbReference type="Proteomes" id="UP000027982"/>
    </source>
</evidence>
<reference evidence="4 5" key="1">
    <citation type="journal article" date="2014" name="PLoS ONE">
        <title>The first complete genome sequence of the class fimbriimonadia in the phylum armatimonadetes.</title>
        <authorList>
            <person name="Hu Z.Y."/>
            <person name="Wang Y.Z."/>
            <person name="Im W.T."/>
            <person name="Wang S.Y."/>
            <person name="Zhao G.P."/>
            <person name="Zheng H.J."/>
            <person name="Quan Z.X."/>
        </authorList>
    </citation>
    <scope>NUCLEOTIDE SEQUENCE [LARGE SCALE GENOMIC DNA]</scope>
    <source>
        <strain evidence="4">Gsoil 348</strain>
    </source>
</reference>
<evidence type="ECO:0000256" key="2">
    <source>
        <dbReference type="ARBA" id="ARBA00023043"/>
    </source>
</evidence>
<dbReference type="Proteomes" id="UP000027982">
    <property type="component" value="Chromosome"/>
</dbReference>
<feature type="repeat" description="ANK" evidence="3">
    <location>
        <begin position="289"/>
        <end position="322"/>
    </location>
</feature>
<dbReference type="RefSeq" id="WP_025228384.1">
    <property type="nucleotide sequence ID" value="NZ_CP007139.1"/>
</dbReference>
<dbReference type="STRING" id="661478.OP10G_4365"/>
<keyword evidence="1" id="KW-0677">Repeat</keyword>
<organism evidence="4 5">
    <name type="scientific">Fimbriimonas ginsengisoli Gsoil 348</name>
    <dbReference type="NCBI Taxonomy" id="661478"/>
    <lineage>
        <taxon>Bacteria</taxon>
        <taxon>Bacillati</taxon>
        <taxon>Armatimonadota</taxon>
        <taxon>Fimbriimonadia</taxon>
        <taxon>Fimbriimonadales</taxon>
        <taxon>Fimbriimonadaceae</taxon>
        <taxon>Fimbriimonas</taxon>
    </lineage>
</organism>
<dbReference type="InterPro" id="IPR002110">
    <property type="entry name" value="Ankyrin_rpt"/>
</dbReference>
<keyword evidence="2 3" id="KW-0040">ANK repeat</keyword>
<sequence length="515" mass="56165">MSKQLPPRPNLDHLREQAKSLLSEFRQGVPEASARFVEHLPGLKQNAVALHDAQSVVAREYGFPSWAKLIAHVEEVRAREGITPEIEAQFVAAAIDDMPDRVRRLIELYPSLPRFSAACALVSAEVDLVRHVDPGQTLGPGGMTPIEYVAYSRIHAVCPDRYAAQLECARDLLDRGADPNTYLRYRGEAKIPVLYGAAAESQHIDIVRLLLERGAEPNDGESIYHSAEKGRTDILELLGEHGAEFGPPSSHLCFLFYYREYYESAPANLRGATWLLEHGADPNVRCGDTSETPLHSACRYTNESTLIGLLLDHGADPAARDKFGNTPYQVAFASGNQAALRLLESRGIRQEPSRDHQFLAACASNDVPLIRKAVAEEPEIATRLSSEGDDLMRQFAETGRADGLRGLIAAGFRLDGKDGFTPLHFAALRGQTDAAKVLIASGAPLDIRDGEHHAAPIGWACFGSVHHRSPSSDHAGVVRQLIKAGSSVEDALEQMTNPDHSPDIVEAIRSSLPPS</sequence>
<dbReference type="eggNOG" id="COG1798">
    <property type="taxonomic scope" value="Bacteria"/>
</dbReference>
<dbReference type="AlphaFoldDB" id="A0A068NW28"/>
<dbReference type="InterPro" id="IPR050776">
    <property type="entry name" value="Ank_Repeat/CDKN_Inhibitor"/>
</dbReference>
<evidence type="ECO:0000313" key="4">
    <source>
        <dbReference type="EMBL" id="AIE87733.1"/>
    </source>
</evidence>
<dbReference type="PROSITE" id="PS50088">
    <property type="entry name" value="ANK_REPEAT"/>
    <property type="match status" value="2"/>
</dbReference>